<dbReference type="Proteomes" id="UP000670092">
    <property type="component" value="Unassembled WGS sequence"/>
</dbReference>
<protein>
    <submittedName>
        <fullName evidence="1">Uncharacterized protein</fullName>
    </submittedName>
</protein>
<comment type="caution">
    <text evidence="1">The sequence shown here is derived from an EMBL/GenBank/DDBJ whole genome shotgun (WGS) entry which is preliminary data.</text>
</comment>
<name>A0A8H7YSA6_AJECA</name>
<gene>
    <name evidence="1" type="ORF">I7I52_06879</name>
</gene>
<evidence type="ECO:0000313" key="1">
    <source>
        <dbReference type="EMBL" id="KAG5296276.1"/>
    </source>
</evidence>
<sequence>MCEMRNETCSCAAAGKLKLHISAFSVLSFDPLFLETRNSTTSSPMVAGGSWEPCIMVQGSPNRFSTLPMLTLFLTS</sequence>
<accession>A0A8H7YSA6</accession>
<proteinExistence type="predicted"/>
<organism evidence="1 2">
    <name type="scientific">Ajellomyces capsulatus</name>
    <name type="common">Darling's disease fungus</name>
    <name type="synonym">Histoplasma capsulatum</name>
    <dbReference type="NCBI Taxonomy" id="5037"/>
    <lineage>
        <taxon>Eukaryota</taxon>
        <taxon>Fungi</taxon>
        <taxon>Dikarya</taxon>
        <taxon>Ascomycota</taxon>
        <taxon>Pezizomycotina</taxon>
        <taxon>Eurotiomycetes</taxon>
        <taxon>Eurotiomycetidae</taxon>
        <taxon>Onygenales</taxon>
        <taxon>Ajellomycetaceae</taxon>
        <taxon>Histoplasma</taxon>
    </lineage>
</organism>
<dbReference type="EMBL" id="JAEVHI010000003">
    <property type="protein sequence ID" value="KAG5296276.1"/>
    <property type="molecule type" value="Genomic_DNA"/>
</dbReference>
<dbReference type="AlphaFoldDB" id="A0A8H7YSA6"/>
<reference evidence="1 2" key="1">
    <citation type="submission" date="2021-01" db="EMBL/GenBank/DDBJ databases">
        <title>Chromosome-level genome assembly of a human fungal pathogen reveals clustering of transcriptionally co-regulated genes.</title>
        <authorList>
            <person name="Voorhies M."/>
            <person name="Cohen S."/>
            <person name="Shea T.P."/>
            <person name="Petrus S."/>
            <person name="Munoz J.F."/>
            <person name="Poplawski S."/>
            <person name="Goldman W.E."/>
            <person name="Michael T."/>
            <person name="Cuomo C.A."/>
            <person name="Sil A."/>
            <person name="Beyhan S."/>
        </authorList>
    </citation>
    <scope>NUCLEOTIDE SEQUENCE [LARGE SCALE GENOMIC DNA]</scope>
    <source>
        <strain evidence="1 2">G184AR</strain>
    </source>
</reference>
<evidence type="ECO:0000313" key="2">
    <source>
        <dbReference type="Proteomes" id="UP000670092"/>
    </source>
</evidence>
<dbReference type="VEuPathDB" id="FungiDB:I7I52_06879"/>